<comment type="catalytic activity">
    <reaction evidence="1">
        <text>beta-D-fructose 1-phosphate + H2O = D-fructose + phosphate</text>
        <dbReference type="Rhea" id="RHEA:35603"/>
        <dbReference type="ChEBI" id="CHEBI:15377"/>
        <dbReference type="ChEBI" id="CHEBI:37721"/>
        <dbReference type="ChEBI" id="CHEBI:43474"/>
        <dbReference type="ChEBI" id="CHEBI:138881"/>
    </reaction>
</comment>
<protein>
    <submittedName>
        <fullName evidence="9">Damage-control phosphatase ARMT1 family protein</fullName>
    </submittedName>
</protein>
<dbReference type="PANTHER" id="PTHR12260">
    <property type="entry name" value="DAMAGE-CONTROL PHOSPHATASE ARMT1"/>
    <property type="match status" value="1"/>
</dbReference>
<sequence>MDLAPLTASGDPRLTAPVITTADGFPRSVLRDRHPELLAKVLDGVPYPPEVRLAVNGLLQELDGSILPLSDSHADAAQWAEWSAPYLGKSWYEVPFLWAENFFYRKLLGATGWFAPGPWQSVDPFGPQKDAELAGAAVQAELEALEQLGSLPDSQALDSLVLAALWGNRADLGFKIQRPTGDDGAPEVDNMIADQRDALLPLLTDASRIILITDNVGRELLPDLVLADRLLVGRSGVTAWLHVKPSPYFTSDAMPADVLKTVQRMVDGPPAASEIGHRLRNFLSEGRLELVAHPFYVAPLTYDQAPPDLQKHYARADLTLLKGDLNYRRLVGDAAWPATTPFGAVTSYWPGRVAALRTLKSDVLVGVDEERLAALDATGEAWRTSGRHAVIQLK</sequence>
<dbReference type="InterPro" id="IPR002791">
    <property type="entry name" value="ARMT1-like_metal-bd"/>
</dbReference>
<evidence type="ECO:0000256" key="2">
    <source>
        <dbReference type="ARBA" id="ARBA00001936"/>
    </source>
</evidence>
<dbReference type="InterPro" id="IPR036075">
    <property type="entry name" value="ARMT-1-like_metal-bd_sf"/>
</dbReference>
<keyword evidence="4" id="KW-0479">Metal-binding</keyword>
<evidence type="ECO:0000313" key="9">
    <source>
        <dbReference type="EMBL" id="GAA3607404.1"/>
    </source>
</evidence>
<comment type="catalytic activity">
    <reaction evidence="7">
        <text>beta-D-fructose 6-phosphate = dihydroxyacetone + D-glyceraldehyde 3-phosphate</text>
        <dbReference type="Rhea" id="RHEA:28002"/>
        <dbReference type="ChEBI" id="CHEBI:16016"/>
        <dbReference type="ChEBI" id="CHEBI:57634"/>
        <dbReference type="ChEBI" id="CHEBI:59776"/>
    </reaction>
</comment>
<dbReference type="SUPFAM" id="SSF111321">
    <property type="entry name" value="AF1104-like"/>
    <property type="match status" value="1"/>
</dbReference>
<evidence type="ECO:0000313" key="10">
    <source>
        <dbReference type="Proteomes" id="UP001501074"/>
    </source>
</evidence>
<dbReference type="RefSeq" id="WP_231483823.1">
    <property type="nucleotide sequence ID" value="NZ_BAAAZO010000003.1"/>
</dbReference>
<keyword evidence="6" id="KW-0464">Manganese</keyword>
<dbReference type="PANTHER" id="PTHR12260:SF6">
    <property type="entry name" value="DAMAGE-CONTROL PHOSPHATASE ARMT1"/>
    <property type="match status" value="1"/>
</dbReference>
<evidence type="ECO:0000256" key="5">
    <source>
        <dbReference type="ARBA" id="ARBA00022801"/>
    </source>
</evidence>
<gene>
    <name evidence="9" type="ORF">GCM10022223_24230</name>
</gene>
<keyword evidence="5" id="KW-0378">Hydrolase</keyword>
<dbReference type="Proteomes" id="UP001501074">
    <property type="component" value="Unassembled WGS sequence"/>
</dbReference>
<feature type="domain" description="Damage-control phosphatase ARMT1-like metal-binding" evidence="8">
    <location>
        <begin position="79"/>
        <end position="370"/>
    </location>
</feature>
<evidence type="ECO:0000256" key="3">
    <source>
        <dbReference type="ARBA" id="ARBA00009519"/>
    </source>
</evidence>
<evidence type="ECO:0000256" key="7">
    <source>
        <dbReference type="ARBA" id="ARBA00048809"/>
    </source>
</evidence>
<name>A0ABP6ZFZ0_9ACTN</name>
<dbReference type="Gene3D" id="3.40.50.10880">
    <property type="entry name" value="Uncharacterised protein PF01937, DUF89, domain 3"/>
    <property type="match status" value="1"/>
</dbReference>
<dbReference type="EMBL" id="BAAAZO010000003">
    <property type="protein sequence ID" value="GAA3607404.1"/>
    <property type="molecule type" value="Genomic_DNA"/>
</dbReference>
<proteinExistence type="inferred from homology"/>
<organism evidence="9 10">
    <name type="scientific">Kineosporia mesophila</name>
    <dbReference type="NCBI Taxonomy" id="566012"/>
    <lineage>
        <taxon>Bacteria</taxon>
        <taxon>Bacillati</taxon>
        <taxon>Actinomycetota</taxon>
        <taxon>Actinomycetes</taxon>
        <taxon>Kineosporiales</taxon>
        <taxon>Kineosporiaceae</taxon>
        <taxon>Kineosporia</taxon>
    </lineage>
</organism>
<reference evidence="10" key="1">
    <citation type="journal article" date="2019" name="Int. J. Syst. Evol. Microbiol.">
        <title>The Global Catalogue of Microorganisms (GCM) 10K type strain sequencing project: providing services to taxonomists for standard genome sequencing and annotation.</title>
        <authorList>
            <consortium name="The Broad Institute Genomics Platform"/>
            <consortium name="The Broad Institute Genome Sequencing Center for Infectious Disease"/>
            <person name="Wu L."/>
            <person name="Ma J."/>
        </authorList>
    </citation>
    <scope>NUCLEOTIDE SEQUENCE [LARGE SCALE GENOMIC DNA]</scope>
    <source>
        <strain evidence="10">JCM 16902</strain>
    </source>
</reference>
<comment type="cofactor">
    <cofactor evidence="2">
        <name>Mn(2+)</name>
        <dbReference type="ChEBI" id="CHEBI:29035"/>
    </cofactor>
</comment>
<comment type="caution">
    <text evidence="9">The sequence shown here is derived from an EMBL/GenBank/DDBJ whole genome shotgun (WGS) entry which is preliminary data.</text>
</comment>
<dbReference type="InterPro" id="IPR039763">
    <property type="entry name" value="ARMT1"/>
</dbReference>
<dbReference type="Pfam" id="PF01937">
    <property type="entry name" value="ARMT1-like_dom"/>
    <property type="match status" value="1"/>
</dbReference>
<evidence type="ECO:0000256" key="1">
    <source>
        <dbReference type="ARBA" id="ARBA00001326"/>
    </source>
</evidence>
<evidence type="ECO:0000256" key="6">
    <source>
        <dbReference type="ARBA" id="ARBA00023211"/>
    </source>
</evidence>
<keyword evidence="10" id="KW-1185">Reference proteome</keyword>
<accession>A0ABP6ZFZ0</accession>
<evidence type="ECO:0000256" key="4">
    <source>
        <dbReference type="ARBA" id="ARBA00022723"/>
    </source>
</evidence>
<evidence type="ECO:0000259" key="8">
    <source>
        <dbReference type="Pfam" id="PF01937"/>
    </source>
</evidence>
<comment type="similarity">
    <text evidence="3">Belongs to the damage-control phosphatase family. Sugar phosphate phosphatase III subfamily.</text>
</comment>